<dbReference type="InterPro" id="IPR008993">
    <property type="entry name" value="TIMP-like_OB-fold"/>
</dbReference>
<evidence type="ECO:0000256" key="5">
    <source>
        <dbReference type="SAM" id="MobiDB-lite"/>
    </source>
</evidence>
<dbReference type="InterPro" id="IPR004274">
    <property type="entry name" value="FCP1_dom"/>
</dbReference>
<keyword evidence="9" id="KW-1185">Reference proteome</keyword>
<name>A0A8K1GCN9_9PASS</name>
<dbReference type="CDD" id="cd07521">
    <property type="entry name" value="HAD_FCP1-like"/>
    <property type="match status" value="1"/>
</dbReference>
<evidence type="ECO:0000259" key="6">
    <source>
        <dbReference type="PROSITE" id="PS50189"/>
    </source>
</evidence>
<feature type="domain" description="FCP1 homology" evidence="7">
    <location>
        <begin position="360"/>
        <end position="521"/>
    </location>
</feature>
<dbReference type="GO" id="GO:0004721">
    <property type="term" value="F:phosphoprotein phosphatase activity"/>
    <property type="evidence" value="ECO:0007669"/>
    <property type="project" value="UniProtKB-KW"/>
</dbReference>
<dbReference type="EMBL" id="SWJQ01000325">
    <property type="protein sequence ID" value="TRZ16221.1"/>
    <property type="molecule type" value="Genomic_DNA"/>
</dbReference>
<accession>A0A8K1GCN9</accession>
<dbReference type="AlphaFoldDB" id="A0A8K1GCN9"/>
<dbReference type="FunFam" id="2.60.120.830:FF:000001">
    <property type="entry name" value="A disintegrin and metalloproteinase with thrombospondin motifs 1"/>
    <property type="match status" value="1"/>
</dbReference>
<dbReference type="SUPFAM" id="SSF50242">
    <property type="entry name" value="TIMP-like"/>
    <property type="match status" value="1"/>
</dbReference>
<organism evidence="8 9">
    <name type="scientific">Zosterops borbonicus</name>
    <dbReference type="NCBI Taxonomy" id="364589"/>
    <lineage>
        <taxon>Eukaryota</taxon>
        <taxon>Metazoa</taxon>
        <taxon>Chordata</taxon>
        <taxon>Craniata</taxon>
        <taxon>Vertebrata</taxon>
        <taxon>Euteleostomi</taxon>
        <taxon>Archelosauria</taxon>
        <taxon>Archosauria</taxon>
        <taxon>Dinosauria</taxon>
        <taxon>Saurischia</taxon>
        <taxon>Theropoda</taxon>
        <taxon>Coelurosauria</taxon>
        <taxon>Aves</taxon>
        <taxon>Neognathae</taxon>
        <taxon>Neoaves</taxon>
        <taxon>Telluraves</taxon>
        <taxon>Australaves</taxon>
        <taxon>Passeriformes</taxon>
        <taxon>Sylvioidea</taxon>
        <taxon>Zosteropidae</taxon>
        <taxon>Zosterops</taxon>
    </lineage>
</organism>
<dbReference type="NCBIfam" id="TIGR02251">
    <property type="entry name" value="HIF-SF_euk"/>
    <property type="match status" value="1"/>
</dbReference>
<dbReference type="PANTHER" id="PTHR13723:SF173">
    <property type="entry name" value="ADAMTS-LIKE PROTEIN 5"/>
    <property type="match status" value="1"/>
</dbReference>
<evidence type="ECO:0000256" key="1">
    <source>
        <dbReference type="ARBA" id="ARBA00004613"/>
    </source>
</evidence>
<evidence type="ECO:0000313" key="8">
    <source>
        <dbReference type="EMBL" id="TRZ16221.1"/>
    </source>
</evidence>
<dbReference type="Proteomes" id="UP000796761">
    <property type="component" value="Unassembled WGS sequence"/>
</dbReference>
<keyword evidence="2" id="KW-0964">Secreted</keyword>
<evidence type="ECO:0000259" key="7">
    <source>
        <dbReference type="PROSITE" id="PS50969"/>
    </source>
</evidence>
<dbReference type="GO" id="GO:0030198">
    <property type="term" value="P:extracellular matrix organization"/>
    <property type="evidence" value="ECO:0007669"/>
    <property type="project" value="InterPro"/>
</dbReference>
<dbReference type="Gene3D" id="2.40.50.120">
    <property type="match status" value="1"/>
</dbReference>
<evidence type="ECO:0000256" key="2">
    <source>
        <dbReference type="ARBA" id="ARBA00022525"/>
    </source>
</evidence>
<dbReference type="Pfam" id="PF03031">
    <property type="entry name" value="NIF"/>
    <property type="match status" value="1"/>
</dbReference>
<evidence type="ECO:0000256" key="3">
    <source>
        <dbReference type="ARBA" id="ARBA00022912"/>
    </source>
</evidence>
<proteinExistence type="predicted"/>
<dbReference type="InterPro" id="IPR036412">
    <property type="entry name" value="HAD-like_sf"/>
</dbReference>
<feature type="domain" description="NTR" evidence="6">
    <location>
        <begin position="260"/>
        <end position="385"/>
    </location>
</feature>
<dbReference type="Pfam" id="PF19236">
    <property type="entry name" value="ADAMTS_CR_3"/>
    <property type="match status" value="1"/>
</dbReference>
<comment type="subcellular location">
    <subcellularLocation>
        <location evidence="1">Secreted</location>
    </subcellularLocation>
</comment>
<dbReference type="InterPro" id="IPR011948">
    <property type="entry name" value="Dullard_phosphatase"/>
</dbReference>
<dbReference type="Gene3D" id="3.40.50.1000">
    <property type="entry name" value="HAD superfamily/HAD-like"/>
    <property type="match status" value="1"/>
</dbReference>
<dbReference type="SMART" id="SM00577">
    <property type="entry name" value="CPDc"/>
    <property type="match status" value="1"/>
</dbReference>
<evidence type="ECO:0000313" key="9">
    <source>
        <dbReference type="Proteomes" id="UP000796761"/>
    </source>
</evidence>
<comment type="caution">
    <text evidence="8">The sequence shown here is derived from an EMBL/GenBank/DDBJ whole genome shotgun (WGS) entry which is preliminary data.</text>
</comment>
<keyword evidence="3" id="KW-0904">Protein phosphatase</keyword>
<dbReference type="PROSITE" id="PS50189">
    <property type="entry name" value="NTR"/>
    <property type="match status" value="1"/>
</dbReference>
<dbReference type="GO" id="GO:0006508">
    <property type="term" value="P:proteolysis"/>
    <property type="evidence" value="ECO:0007669"/>
    <property type="project" value="TreeGrafter"/>
</dbReference>
<dbReference type="GO" id="GO:0004222">
    <property type="term" value="F:metalloendopeptidase activity"/>
    <property type="evidence" value="ECO:0007669"/>
    <property type="project" value="TreeGrafter"/>
</dbReference>
<dbReference type="InterPro" id="IPR023214">
    <property type="entry name" value="HAD_sf"/>
</dbReference>
<dbReference type="SUPFAM" id="SSF56784">
    <property type="entry name" value="HAD-like"/>
    <property type="match status" value="1"/>
</dbReference>
<keyword evidence="3" id="KW-0378">Hydrolase</keyword>
<feature type="compositionally biased region" description="Pro residues" evidence="5">
    <location>
        <begin position="226"/>
        <end position="245"/>
    </location>
</feature>
<dbReference type="PRINTS" id="PR01857">
    <property type="entry name" value="ADAMTSFAMILY"/>
</dbReference>
<dbReference type="InterPro" id="IPR050439">
    <property type="entry name" value="ADAMTS_ADAMTS-like"/>
</dbReference>
<dbReference type="Pfam" id="PF05986">
    <property type="entry name" value="ADAMTS_spacer1"/>
    <property type="match status" value="1"/>
</dbReference>
<evidence type="ECO:0000256" key="4">
    <source>
        <dbReference type="ARBA" id="ARBA00023157"/>
    </source>
</evidence>
<dbReference type="InterPro" id="IPR010294">
    <property type="entry name" value="ADAMTS_spacer1"/>
</dbReference>
<dbReference type="InterPro" id="IPR018933">
    <property type="entry name" value="Netrin_module_non-TIMP"/>
</dbReference>
<gene>
    <name evidence="8" type="ORF">HGM15179_010900</name>
</gene>
<dbReference type="GO" id="GO:0031012">
    <property type="term" value="C:extracellular matrix"/>
    <property type="evidence" value="ECO:0007669"/>
    <property type="project" value="TreeGrafter"/>
</dbReference>
<sequence>MQCSLYNDRPVLGGTARYRWVPFYGAPNLCDLNCLAEGHNFYYSFGRVLDGTRCGPGSPDLCVAGRCLSVGCDGILGSGSRPDACGRCGGGRGSCVLVQRLFQGPHPSSGYLGYVNVTKIPAGATHIKVTDKSRNYLALVASDGRYILNGDWAIAWPGPYEAAGTLLSYSRAPDGTESLEAAGPTREDLLVQVLLQEPNPGIEYQFWLPRADTSPLRQPQPRGAGSPPPPEPPQPPEPPEPPETPLCPLSFPSSVPAGRCGRCRPPKGRSQRIRHFCNSDFVFHGRVLARRAVGQETRYEVEVKARYRQRFPLVAREYLWVPSTCGCPALGEGGEYLLMATRHVNHEHTLNRLLLPERGYARPWTAREARLDGTLLYSSLLAHGKQDATATFTVGFQESSYEVHVKLRPHVQEFLESLSKTYEILIYTTAKKDYAKKLLEVLDPKKKLIRCCFSQSDCVCSQGCYWKDLTCLGRDLAKVVALDHSMQGFPAQADNWIQVPPWSGDPEDEELLRLIPALRGLCQAEDVRPQIQQQFQPRQPPTED</sequence>
<reference evidence="8" key="1">
    <citation type="submission" date="2019-04" db="EMBL/GenBank/DDBJ databases">
        <title>Genome assembly of Zosterops borbonicus 15179.</title>
        <authorList>
            <person name="Leroy T."/>
            <person name="Anselmetti Y."/>
            <person name="Tilak M.-K."/>
            <person name="Nabholz B."/>
        </authorList>
    </citation>
    <scope>NUCLEOTIDE SEQUENCE</scope>
    <source>
        <strain evidence="8">HGM_15179</strain>
        <tissue evidence="8">Muscle</tissue>
    </source>
</reference>
<protein>
    <submittedName>
        <fullName evidence="8">Uncharacterized protein</fullName>
    </submittedName>
</protein>
<dbReference type="InterPro" id="IPR013273">
    <property type="entry name" value="ADAMTS/ADAMTS-like"/>
</dbReference>
<dbReference type="PROSITE" id="PS50969">
    <property type="entry name" value="FCP1"/>
    <property type="match status" value="1"/>
</dbReference>
<dbReference type="GO" id="GO:0005576">
    <property type="term" value="C:extracellular region"/>
    <property type="evidence" value="ECO:0007669"/>
    <property type="project" value="UniProtKB-SubCell"/>
</dbReference>
<dbReference type="Gene3D" id="2.60.120.830">
    <property type="match status" value="1"/>
</dbReference>
<keyword evidence="4" id="KW-1015">Disulfide bond</keyword>
<dbReference type="Pfam" id="PF01759">
    <property type="entry name" value="NTR"/>
    <property type="match status" value="1"/>
</dbReference>
<dbReference type="PANTHER" id="PTHR13723">
    <property type="entry name" value="ADAMTS A DISINTEGRIN AND METALLOPROTEASE WITH THROMBOSPONDIN MOTIFS PROTEASE"/>
    <property type="match status" value="1"/>
</dbReference>
<feature type="region of interest" description="Disordered" evidence="5">
    <location>
        <begin position="213"/>
        <end position="250"/>
    </location>
</feature>
<dbReference type="OrthoDB" id="5984913at2759"/>
<dbReference type="InterPro" id="IPR045371">
    <property type="entry name" value="ADAMTS_CR_3"/>
</dbReference>
<dbReference type="InterPro" id="IPR001134">
    <property type="entry name" value="Netrin_domain"/>
</dbReference>